<evidence type="ECO:0000313" key="2">
    <source>
        <dbReference type="Proteomes" id="UP000223906"/>
    </source>
</evidence>
<accession>A0A1W6DWY3</accession>
<organism evidence="1 2">
    <name type="scientific">Sphingobium phage Lacusarx</name>
    <dbReference type="NCBI Taxonomy" id="1980139"/>
    <lineage>
        <taxon>Viruses</taxon>
        <taxon>Duplodnaviria</taxon>
        <taxon>Heunggongvirae</taxon>
        <taxon>Uroviricota</taxon>
        <taxon>Caudoviricetes</taxon>
        <taxon>Lacusarxvirus</taxon>
        <taxon>Lacusarxvirus lacusarx</taxon>
    </lineage>
</organism>
<protein>
    <submittedName>
        <fullName evidence="1">Uncharacterized protein</fullName>
    </submittedName>
</protein>
<dbReference type="EMBL" id="KY629563">
    <property type="protein sequence ID" value="ARK07527.1"/>
    <property type="molecule type" value="Genomic_DNA"/>
</dbReference>
<keyword evidence="2" id="KW-1185">Reference proteome</keyword>
<gene>
    <name evidence="1" type="ORF">LAV_00152</name>
</gene>
<name>A0A1W6DWY3_9CAUD</name>
<reference evidence="1 2" key="1">
    <citation type="submission" date="2017-02" db="EMBL/GenBank/DDBJ databases">
        <title>The first characterized phage against a member of the ecologically important #sphingomonads reveals high dissimilarity against all other known phages.</title>
        <authorList>
            <person name="Nielsen T.K."/>
            <person name="Carstens A.B."/>
            <person name="Kot W."/>
            <person name="Lametsch R."/>
            <person name="Neve H."/>
            <person name="Hansen L.H."/>
        </authorList>
    </citation>
    <scope>NUCLEOTIDE SEQUENCE [LARGE SCALE GENOMIC DNA]</scope>
</reference>
<sequence>MAYDHHSLKYDGALTVPYWGDATTYLTEHGYDPHPWGKDSGRNLWSGNDLSGWVEIVKVESGWRIEKIEEPADPLELIPAIRAAAGGELPADAEGISYGLTGPDWEPTEATRYYAQRGKHFGFGRTPVLARKDLTSREAA</sequence>
<evidence type="ECO:0000313" key="1">
    <source>
        <dbReference type="EMBL" id="ARK07527.1"/>
    </source>
</evidence>
<dbReference type="Proteomes" id="UP000223906">
    <property type="component" value="Segment"/>
</dbReference>
<proteinExistence type="predicted"/>